<dbReference type="EMBL" id="BART01000209">
    <property type="protein sequence ID" value="GAG67654.1"/>
    <property type="molecule type" value="Genomic_DNA"/>
</dbReference>
<dbReference type="GO" id="GO:0006006">
    <property type="term" value="P:glucose metabolic process"/>
    <property type="evidence" value="ECO:0007669"/>
    <property type="project" value="UniProtKB-KW"/>
</dbReference>
<feature type="domain" description="Glycosyl transferase family 1" evidence="7">
    <location>
        <begin position="216"/>
        <end position="389"/>
    </location>
</feature>
<keyword evidence="4" id="KW-0328">Glycosyltransferase</keyword>
<comment type="caution">
    <text evidence="9">The sequence shown here is derived from an EMBL/GenBank/DDBJ whole genome shotgun (WGS) entry which is preliminary data.</text>
</comment>
<accession>X0ZED1</accession>
<dbReference type="Pfam" id="PF00534">
    <property type="entry name" value="Glycos_transf_1"/>
    <property type="match status" value="1"/>
</dbReference>
<comment type="subunit">
    <text evidence="2">Homodimer.</text>
</comment>
<comment type="similarity">
    <text evidence="1">Belongs to the glycosyltransferase group 1 family. Glycosyltransferase 4 subfamily.</text>
</comment>
<dbReference type="InterPro" id="IPR052078">
    <property type="entry name" value="Trehalose_Metab_GTase"/>
</dbReference>
<gene>
    <name evidence="9" type="ORF">S01H4_01211</name>
</gene>
<dbReference type="SUPFAM" id="SSF53756">
    <property type="entry name" value="UDP-Glycosyltransferase/glycogen phosphorylase"/>
    <property type="match status" value="1"/>
</dbReference>
<organism evidence="9">
    <name type="scientific">marine sediment metagenome</name>
    <dbReference type="NCBI Taxonomy" id="412755"/>
    <lineage>
        <taxon>unclassified sequences</taxon>
        <taxon>metagenomes</taxon>
        <taxon>ecological metagenomes</taxon>
    </lineage>
</organism>
<name>X0ZED1_9ZZZZ</name>
<protein>
    <submittedName>
        <fullName evidence="9">Uncharacterized protein</fullName>
    </submittedName>
</protein>
<dbReference type="GO" id="GO:0016757">
    <property type="term" value="F:glycosyltransferase activity"/>
    <property type="evidence" value="ECO:0007669"/>
    <property type="project" value="UniProtKB-KW"/>
</dbReference>
<reference evidence="9" key="1">
    <citation type="journal article" date="2014" name="Front. Microbiol.">
        <title>High frequency of phylogenetically diverse reductive dehalogenase-homologous genes in deep subseafloor sedimentary metagenomes.</title>
        <authorList>
            <person name="Kawai M."/>
            <person name="Futagami T."/>
            <person name="Toyoda A."/>
            <person name="Takaki Y."/>
            <person name="Nishi S."/>
            <person name="Hori S."/>
            <person name="Arai W."/>
            <person name="Tsubouchi T."/>
            <person name="Morono Y."/>
            <person name="Uchiyama I."/>
            <person name="Ito T."/>
            <person name="Fujiyama A."/>
            <person name="Inagaki F."/>
            <person name="Takami H."/>
        </authorList>
    </citation>
    <scope>NUCLEOTIDE SEQUENCE</scope>
    <source>
        <strain evidence="9">Expedition CK06-06</strain>
    </source>
</reference>
<keyword evidence="6" id="KW-0119">Carbohydrate metabolism</keyword>
<evidence type="ECO:0000256" key="4">
    <source>
        <dbReference type="ARBA" id="ARBA00022676"/>
    </source>
</evidence>
<feature type="domain" description="Trehalose synthase N-terminal" evidence="8">
    <location>
        <begin position="43"/>
        <end position="185"/>
    </location>
</feature>
<dbReference type="InterPro" id="IPR049438">
    <property type="entry name" value="TreT_GT1"/>
</dbReference>
<dbReference type="AlphaFoldDB" id="X0ZED1"/>
<keyword evidence="3" id="KW-0313">Glucose metabolism</keyword>
<dbReference type="Pfam" id="PF21269">
    <property type="entry name" value="TreT_GT1"/>
    <property type="match status" value="1"/>
</dbReference>
<evidence type="ECO:0000259" key="7">
    <source>
        <dbReference type="Pfam" id="PF00534"/>
    </source>
</evidence>
<dbReference type="PANTHER" id="PTHR47779">
    <property type="entry name" value="SYNTHASE (CCG-9), PUTATIVE (AFU_ORTHOLOGUE AFUA_3G12100)-RELATED"/>
    <property type="match status" value="1"/>
</dbReference>
<evidence type="ECO:0000259" key="8">
    <source>
        <dbReference type="Pfam" id="PF21269"/>
    </source>
</evidence>
<evidence type="ECO:0000256" key="2">
    <source>
        <dbReference type="ARBA" id="ARBA00011738"/>
    </source>
</evidence>
<evidence type="ECO:0000256" key="5">
    <source>
        <dbReference type="ARBA" id="ARBA00022679"/>
    </source>
</evidence>
<proteinExistence type="inferred from homology"/>
<dbReference type="Gene3D" id="3.40.50.2000">
    <property type="entry name" value="Glycogen Phosphorylase B"/>
    <property type="match status" value="2"/>
</dbReference>
<evidence type="ECO:0000256" key="6">
    <source>
        <dbReference type="ARBA" id="ARBA00023277"/>
    </source>
</evidence>
<sequence length="415" mass="47367">MKSLPLVEIKKKSLDSYVNIVSKEKIEKIKNYSSNLKGLKVLHVNSTAYGGGVAEILQALVPLMRDIGLDAEWRIIHGDEKFFNVTKAFHNALQGMKIKLSNEMKDIYLKYNKKNAEKFEGDYDFIVIHDPQPAAIYHFLKPYTGIWIWRCHIDLSNKNMNFWNFIKPYIEIYDSYIFTLKDYAKGGLSKEKINIITPSIDPLAEKNDPLEFNKSKEITENYGIDTSRPIILQVSRFDPWKDPLGVIDTYKIVKKKFPNVQLVMAGSMATDDPEGIEYYEKTKSHAGEDPDIFLLTNLDGVGNKEINAFQVTSDIIIQKSIREGFGLTVTEGLWKSKPVIGGNVGGIPIQIINGVNGFLVNNVNECAKKIIFLLENPNISKRMGEKAKEHVRNNFLITEHLYNYLKLFEHLLKTV</sequence>
<dbReference type="InterPro" id="IPR001296">
    <property type="entry name" value="Glyco_trans_1"/>
</dbReference>
<keyword evidence="5" id="KW-0808">Transferase</keyword>
<evidence type="ECO:0000256" key="3">
    <source>
        <dbReference type="ARBA" id="ARBA00022526"/>
    </source>
</evidence>
<evidence type="ECO:0000313" key="9">
    <source>
        <dbReference type="EMBL" id="GAG67654.1"/>
    </source>
</evidence>
<evidence type="ECO:0000256" key="1">
    <source>
        <dbReference type="ARBA" id="ARBA00009481"/>
    </source>
</evidence>
<dbReference type="PANTHER" id="PTHR47779:SF1">
    <property type="entry name" value="SYNTHASE (CCG-9), PUTATIVE (AFU_ORTHOLOGUE AFUA_3G12100)-RELATED"/>
    <property type="match status" value="1"/>
</dbReference>